<dbReference type="Gene3D" id="1.10.30.50">
    <property type="match status" value="1"/>
</dbReference>
<dbReference type="EMBL" id="PYLW01000004">
    <property type="protein sequence ID" value="PSV98310.1"/>
    <property type="molecule type" value="Genomic_DNA"/>
</dbReference>
<evidence type="ECO:0008006" key="3">
    <source>
        <dbReference type="Google" id="ProtNLM"/>
    </source>
</evidence>
<dbReference type="Proteomes" id="UP000241954">
    <property type="component" value="Unassembled WGS sequence"/>
</dbReference>
<evidence type="ECO:0000313" key="1">
    <source>
        <dbReference type="EMBL" id="PSV98310.1"/>
    </source>
</evidence>
<proteinExistence type="predicted"/>
<dbReference type="RefSeq" id="WP_107237006.1">
    <property type="nucleotide sequence ID" value="NZ_PYLW01000004.1"/>
</dbReference>
<accession>A0A2T3MNI0</accession>
<name>A0A2T3MNI0_9GAMM</name>
<protein>
    <recommendedName>
        <fullName evidence="3">TIGR02646 family protein</fullName>
    </recommendedName>
</protein>
<dbReference type="AlphaFoldDB" id="A0A2T3MNI0"/>
<gene>
    <name evidence="1" type="ORF">C9I88_06500</name>
</gene>
<organism evidence="1 2">
    <name type="scientific">Photobacterium iliopiscarium</name>
    <dbReference type="NCBI Taxonomy" id="56192"/>
    <lineage>
        <taxon>Bacteria</taxon>
        <taxon>Pseudomonadati</taxon>
        <taxon>Pseudomonadota</taxon>
        <taxon>Gammaproteobacteria</taxon>
        <taxon>Vibrionales</taxon>
        <taxon>Vibrionaceae</taxon>
        <taxon>Photobacterium</taxon>
    </lineage>
</organism>
<reference evidence="1 2" key="1">
    <citation type="submission" date="2018-01" db="EMBL/GenBank/DDBJ databases">
        <title>Whole genome sequencing of Histamine producing bacteria.</title>
        <authorList>
            <person name="Butler K."/>
        </authorList>
    </citation>
    <scope>NUCLEOTIDE SEQUENCE [LARGE SCALE GENOMIC DNA]</scope>
    <source>
        <strain evidence="1 2">NCIMB 13481</strain>
    </source>
</reference>
<evidence type="ECO:0000313" key="2">
    <source>
        <dbReference type="Proteomes" id="UP000241954"/>
    </source>
</evidence>
<comment type="caution">
    <text evidence="1">The sequence shown here is derived from an EMBL/GenBank/DDBJ whole genome shotgun (WGS) entry which is preliminary data.</text>
</comment>
<sequence>MYKKFNAELIKAKLSLKPWESSHASNFKKHIKELILKKQNYYCCYCQRDLDKDTNRIKHIEHILPKSKFPLYMFDLTNLAISCVRCNSDKKLADISFLNITEGNYTYCWCNAIYQSGIYKFVHPNIDIIQEHLIRKTFACNNRIYYQYKCLSKKGFFHYKYFDLCFFESEDISKNQGIMTNKLASSSKQLVDELFKKHNQPRLTRR</sequence>